<dbReference type="InterPro" id="IPR011660">
    <property type="entry name" value="VapB-like"/>
</dbReference>
<dbReference type="RefSeq" id="WP_230983814.1">
    <property type="nucleotide sequence ID" value="NZ_BMLD01000007.1"/>
</dbReference>
<name>A0ABU1MW53_9CAUL</name>
<dbReference type="EMBL" id="JAVDRL010000002">
    <property type="protein sequence ID" value="MDR6529921.1"/>
    <property type="molecule type" value="Genomic_DNA"/>
</dbReference>
<dbReference type="Pfam" id="PF07704">
    <property type="entry name" value="PSK_trans_fac"/>
    <property type="match status" value="1"/>
</dbReference>
<organism evidence="1 2">
    <name type="scientific">Caulobacter rhizosphaerae</name>
    <dbReference type="NCBI Taxonomy" id="2010972"/>
    <lineage>
        <taxon>Bacteria</taxon>
        <taxon>Pseudomonadati</taxon>
        <taxon>Pseudomonadota</taxon>
        <taxon>Alphaproteobacteria</taxon>
        <taxon>Caulobacterales</taxon>
        <taxon>Caulobacteraceae</taxon>
        <taxon>Caulobacter</taxon>
    </lineage>
</organism>
<protein>
    <recommendedName>
        <fullName evidence="3">Transcription factor</fullName>
    </recommendedName>
</protein>
<reference evidence="1 2" key="1">
    <citation type="submission" date="2023-07" db="EMBL/GenBank/DDBJ databases">
        <title>Sorghum-associated microbial communities from plants grown in Nebraska, USA.</title>
        <authorList>
            <person name="Schachtman D."/>
        </authorList>
    </citation>
    <scope>NUCLEOTIDE SEQUENCE [LARGE SCALE GENOMIC DNA]</scope>
    <source>
        <strain evidence="1 2">DS2154</strain>
    </source>
</reference>
<accession>A0ABU1MW53</accession>
<dbReference type="Proteomes" id="UP001262754">
    <property type="component" value="Unassembled WGS sequence"/>
</dbReference>
<gene>
    <name evidence="1" type="ORF">J2800_000645</name>
</gene>
<evidence type="ECO:0008006" key="3">
    <source>
        <dbReference type="Google" id="ProtNLM"/>
    </source>
</evidence>
<proteinExistence type="predicted"/>
<comment type="caution">
    <text evidence="1">The sequence shown here is derived from an EMBL/GenBank/DDBJ whole genome shotgun (WGS) entry which is preliminary data.</text>
</comment>
<evidence type="ECO:0000313" key="1">
    <source>
        <dbReference type="EMBL" id="MDR6529921.1"/>
    </source>
</evidence>
<evidence type="ECO:0000313" key="2">
    <source>
        <dbReference type="Proteomes" id="UP001262754"/>
    </source>
</evidence>
<sequence>MTKPGPIQIRNAEVVENIRELARLRGAGLTETVEAAVRETLERERALKADDLGARQAKAMDLLQEIWARPRTGAVLTDADLYDEEGFPK</sequence>
<keyword evidence="2" id="KW-1185">Reference proteome</keyword>